<evidence type="ECO:0000313" key="8">
    <source>
        <dbReference type="Proteomes" id="UP000244817"/>
    </source>
</evidence>
<evidence type="ECO:0000256" key="1">
    <source>
        <dbReference type="ARBA" id="ARBA00004651"/>
    </source>
</evidence>
<dbReference type="Gene3D" id="1.20.58.220">
    <property type="entry name" value="Phosphate transport system protein phou homolog 2, domain 2"/>
    <property type="match status" value="1"/>
</dbReference>
<dbReference type="EMBL" id="QCYG01000001">
    <property type="protein sequence ID" value="PVA08156.1"/>
    <property type="molecule type" value="Genomic_DNA"/>
</dbReference>
<dbReference type="GO" id="GO:0044341">
    <property type="term" value="P:sodium-dependent phosphate transport"/>
    <property type="evidence" value="ECO:0007669"/>
    <property type="project" value="InterPro"/>
</dbReference>
<evidence type="ECO:0000256" key="6">
    <source>
        <dbReference type="SAM" id="Phobius"/>
    </source>
</evidence>
<keyword evidence="4 6" id="KW-1133">Transmembrane helix</keyword>
<dbReference type="GO" id="GO:0005886">
    <property type="term" value="C:plasma membrane"/>
    <property type="evidence" value="ECO:0007669"/>
    <property type="project" value="UniProtKB-SubCell"/>
</dbReference>
<dbReference type="OrthoDB" id="5778511at2"/>
<comment type="caution">
    <text evidence="7">The sequence shown here is derived from an EMBL/GenBank/DDBJ whole genome shotgun (WGS) entry which is preliminary data.</text>
</comment>
<reference evidence="7 8" key="1">
    <citation type="submission" date="2018-04" db="EMBL/GenBank/DDBJ databases">
        <title>Pelagivirga bohaiensis gen. nov., sp. nov., a bacterium isolated from the Bohai Sea.</title>
        <authorList>
            <person name="Ji X."/>
        </authorList>
    </citation>
    <scope>NUCLEOTIDE SEQUENCE [LARGE SCALE GENOMIC DNA]</scope>
    <source>
        <strain evidence="7 8">BH-SD16</strain>
    </source>
</reference>
<dbReference type="InterPro" id="IPR003841">
    <property type="entry name" value="Na/Pi_transpt"/>
</dbReference>
<dbReference type="InterPro" id="IPR038078">
    <property type="entry name" value="PhoU-like_sf"/>
</dbReference>
<evidence type="ECO:0000256" key="3">
    <source>
        <dbReference type="ARBA" id="ARBA00022692"/>
    </source>
</evidence>
<keyword evidence="3 6" id="KW-0812">Transmembrane</keyword>
<dbReference type="AlphaFoldDB" id="A0A2T7G144"/>
<dbReference type="PANTHER" id="PTHR10010">
    <property type="entry name" value="SOLUTE CARRIER FAMILY 34 SODIUM PHOSPHATE , MEMBER 2-RELATED"/>
    <property type="match status" value="1"/>
</dbReference>
<accession>A0A2T7G144</accession>
<dbReference type="Proteomes" id="UP000244817">
    <property type="component" value="Unassembled WGS sequence"/>
</dbReference>
<organism evidence="7 8">
    <name type="scientific">Thalassorhabdomicrobium marinisediminis</name>
    <dbReference type="NCBI Taxonomy" id="2170577"/>
    <lineage>
        <taxon>Bacteria</taxon>
        <taxon>Pseudomonadati</taxon>
        <taxon>Pseudomonadota</taxon>
        <taxon>Alphaproteobacteria</taxon>
        <taxon>Rhodobacterales</taxon>
        <taxon>Paracoccaceae</taxon>
        <taxon>Thalassorhabdomicrobium</taxon>
    </lineage>
</organism>
<feature type="transmembrane region" description="Helical" evidence="6">
    <location>
        <begin position="285"/>
        <end position="306"/>
    </location>
</feature>
<evidence type="ECO:0000256" key="2">
    <source>
        <dbReference type="ARBA" id="ARBA00022475"/>
    </source>
</evidence>
<keyword evidence="8" id="KW-1185">Reference proteome</keyword>
<feature type="transmembrane region" description="Helical" evidence="6">
    <location>
        <begin position="138"/>
        <end position="155"/>
    </location>
</feature>
<evidence type="ECO:0000256" key="4">
    <source>
        <dbReference type="ARBA" id="ARBA00022989"/>
    </source>
</evidence>
<dbReference type="RefSeq" id="WP_108639310.1">
    <property type="nucleotide sequence ID" value="NZ_QCYG01000001.1"/>
</dbReference>
<feature type="transmembrane region" description="Helical" evidence="6">
    <location>
        <begin position="213"/>
        <end position="236"/>
    </location>
</feature>
<feature type="transmembrane region" description="Helical" evidence="6">
    <location>
        <begin position="176"/>
        <end position="201"/>
    </location>
</feature>
<comment type="subcellular location">
    <subcellularLocation>
        <location evidence="1">Cell membrane</location>
        <topology evidence="1">Multi-pass membrane protein</topology>
    </subcellularLocation>
</comment>
<gene>
    <name evidence="7" type="ORF">DC363_01265</name>
</gene>
<dbReference type="PANTHER" id="PTHR10010:SF46">
    <property type="entry name" value="SODIUM-DEPENDENT PHOSPHATE TRANSPORT PROTEIN 2B"/>
    <property type="match status" value="1"/>
</dbReference>
<keyword evidence="2" id="KW-1003">Cell membrane</keyword>
<evidence type="ECO:0000256" key="5">
    <source>
        <dbReference type="ARBA" id="ARBA00023136"/>
    </source>
</evidence>
<protein>
    <submittedName>
        <fullName evidence="7">Na+/Pi-cotransporter</fullName>
    </submittedName>
</protein>
<name>A0A2T7G144_9RHOB</name>
<feature type="transmembrane region" description="Helical" evidence="6">
    <location>
        <begin position="105"/>
        <end position="126"/>
    </location>
</feature>
<feature type="transmembrane region" description="Helical" evidence="6">
    <location>
        <begin position="248"/>
        <end position="265"/>
    </location>
</feature>
<feature type="transmembrane region" description="Helical" evidence="6">
    <location>
        <begin position="47"/>
        <end position="64"/>
    </location>
</feature>
<evidence type="ECO:0000313" key="7">
    <source>
        <dbReference type="EMBL" id="PVA08156.1"/>
    </source>
</evidence>
<proteinExistence type="predicted"/>
<dbReference type="GO" id="GO:0005436">
    <property type="term" value="F:sodium:phosphate symporter activity"/>
    <property type="evidence" value="ECO:0007669"/>
    <property type="project" value="InterPro"/>
</dbReference>
<feature type="transmembrane region" description="Helical" evidence="6">
    <location>
        <begin position="6"/>
        <end position="27"/>
    </location>
</feature>
<keyword evidence="5 6" id="KW-0472">Membrane</keyword>
<dbReference type="NCBIfam" id="NF037997">
    <property type="entry name" value="Na_Pi_symport"/>
    <property type="match status" value="1"/>
</dbReference>
<sequence length="550" mass="58575">MNEPHLVQFILNIAGAAALLIWAVRLVRTGVERGFAAPLRFWLRHSARNRFLAAGTGMVTAVFLQSSTAVAMLVSNFVAKGGLVPVAGLAILLGADVGSALVTQVLVIQQGVLVPLLLLAGVVVFLRAEGSTRQVGRILIGLALILVSLDMLRAATGPMVDHPAAGTIMAYLGRDLMTAFVIGAVFAWVVHSSVAAVLLVVTLAGQGVLPVTGAAAMILGANLGGAFIAYVLTLAAPLSARRVIMANLALRGGGAVAATMLLSMMPELMSYLGATAGRQAINLHLAFNVALALVALPLSGVMIDLLTRIVPERAKAASIQAEVSALDHGALDRPQRALDCAAREILNMGQKIEAMLVAVEPLYDKWDPAGATSIREQDAAIKKTHLDVKLYLARLGKQELDEDLSRRSMDLASLSNSFDAASDAIGRSMLDLAQELHRKNLRFSPQGRSEIGDFADRVQGNVQLALNVMLNQNPSEARELVAAKEKVRKIEAKLQRNHIGRLREGLVESIETSNIHQETLRALKQVNTAFSLVGYPILLKSGDMLKSRLV</sequence>
<dbReference type="SUPFAM" id="SSF109755">
    <property type="entry name" value="PhoU-like"/>
    <property type="match status" value="1"/>
</dbReference>
<dbReference type="Pfam" id="PF02690">
    <property type="entry name" value="Na_Pi_cotrans"/>
    <property type="match status" value="2"/>
</dbReference>